<dbReference type="SUPFAM" id="SSF51905">
    <property type="entry name" value="FAD/NAD(P)-binding domain"/>
    <property type="match status" value="1"/>
</dbReference>
<protein>
    <submittedName>
        <fullName evidence="4">NAD(P)-binding protein</fullName>
    </submittedName>
</protein>
<dbReference type="GO" id="GO:0071949">
    <property type="term" value="F:FAD binding"/>
    <property type="evidence" value="ECO:0007669"/>
    <property type="project" value="InterPro"/>
</dbReference>
<accession>A0A6G9YFD7</accession>
<dbReference type="InterPro" id="IPR036188">
    <property type="entry name" value="FAD/NAD-bd_sf"/>
</dbReference>
<dbReference type="InterPro" id="IPR050493">
    <property type="entry name" value="FAD-dep_Monooxygenase_BioMet"/>
</dbReference>
<keyword evidence="1" id="KW-0560">Oxidoreductase</keyword>
<dbReference type="EMBL" id="CP046172">
    <property type="protein sequence ID" value="QIS11756.1"/>
    <property type="molecule type" value="Genomic_DNA"/>
</dbReference>
<dbReference type="Gene3D" id="3.50.50.60">
    <property type="entry name" value="FAD/NAD(P)-binding domain"/>
    <property type="match status" value="2"/>
</dbReference>
<dbReference type="AlphaFoldDB" id="A0A6G9YFD7"/>
<dbReference type="InterPro" id="IPR002938">
    <property type="entry name" value="FAD-bd"/>
</dbReference>
<dbReference type="KEGG" id="nah:F5544_19440"/>
<evidence type="ECO:0000256" key="2">
    <source>
        <dbReference type="ARBA" id="ARBA00023033"/>
    </source>
</evidence>
<gene>
    <name evidence="4" type="ORF">F5544_19440</name>
</gene>
<dbReference type="Pfam" id="PF01494">
    <property type="entry name" value="FAD_binding_3"/>
    <property type="match status" value="1"/>
</dbReference>
<feature type="domain" description="FAD-binding" evidence="3">
    <location>
        <begin position="16"/>
        <end position="360"/>
    </location>
</feature>
<dbReference type="PANTHER" id="PTHR13789:SF309">
    <property type="entry name" value="PUTATIVE (AFU_ORTHOLOGUE AFUA_6G14510)-RELATED"/>
    <property type="match status" value="1"/>
</dbReference>
<organism evidence="4 5">
    <name type="scientific">Nocardia arthritidis</name>
    <dbReference type="NCBI Taxonomy" id="228602"/>
    <lineage>
        <taxon>Bacteria</taxon>
        <taxon>Bacillati</taxon>
        <taxon>Actinomycetota</taxon>
        <taxon>Actinomycetes</taxon>
        <taxon>Mycobacteriales</taxon>
        <taxon>Nocardiaceae</taxon>
        <taxon>Nocardia</taxon>
    </lineage>
</organism>
<dbReference type="PRINTS" id="PR00420">
    <property type="entry name" value="RNGMNOXGNASE"/>
</dbReference>
<evidence type="ECO:0000256" key="1">
    <source>
        <dbReference type="ARBA" id="ARBA00023002"/>
    </source>
</evidence>
<dbReference type="GO" id="GO:0004497">
    <property type="term" value="F:monooxygenase activity"/>
    <property type="evidence" value="ECO:0007669"/>
    <property type="project" value="UniProtKB-KW"/>
</dbReference>
<evidence type="ECO:0000313" key="5">
    <source>
        <dbReference type="Proteomes" id="UP000503540"/>
    </source>
</evidence>
<dbReference type="SUPFAM" id="SSF54373">
    <property type="entry name" value="FAD-linked reductases, C-terminal domain"/>
    <property type="match status" value="1"/>
</dbReference>
<reference evidence="4 5" key="1">
    <citation type="journal article" date="2019" name="ACS Chem. Biol.">
        <title>Identification and Mobilization of a Cryptic Antibiotic Biosynthesis Gene Locus from a Human-Pathogenic Nocardia Isolate.</title>
        <authorList>
            <person name="Herisse M."/>
            <person name="Ishida K."/>
            <person name="Porter J.L."/>
            <person name="Howden B."/>
            <person name="Hertweck C."/>
            <person name="Stinear T.P."/>
            <person name="Pidot S.J."/>
        </authorList>
    </citation>
    <scope>NUCLEOTIDE SEQUENCE [LARGE SCALE GENOMIC DNA]</scope>
    <source>
        <strain evidence="4 5">AUSMDU00012717</strain>
    </source>
</reference>
<name>A0A6G9YFD7_9NOCA</name>
<keyword evidence="2" id="KW-0503">Monooxygenase</keyword>
<evidence type="ECO:0000259" key="3">
    <source>
        <dbReference type="Pfam" id="PF01494"/>
    </source>
</evidence>
<proteinExistence type="predicted"/>
<evidence type="ECO:0000313" key="4">
    <source>
        <dbReference type="EMBL" id="QIS11756.1"/>
    </source>
</evidence>
<dbReference type="PANTHER" id="PTHR13789">
    <property type="entry name" value="MONOOXYGENASE"/>
    <property type="match status" value="1"/>
</dbReference>
<dbReference type="Proteomes" id="UP000503540">
    <property type="component" value="Chromosome"/>
</dbReference>
<keyword evidence="5" id="KW-1185">Reference proteome</keyword>
<sequence>MQFGEFLRRYGVDGSRVGIIGGSIAGCAAAVVLRRAGCDVTVFERSSGRLRDRGHGVGLSAEVRAELAAADLIDAELPAHSITQRSWYVRDGDAPLGRLLWEQSFTTVVHNWGMLWANLRKRVADNDYRDGVPVNHIEPDADSVTLRRGDGTAERFDIVFGADGYGSAVRALVDPAASVENSGYVVWRGGYSVTELPQPVPDALHDQIVTVAYTGGHCLIMITPDPRPGVLRVYWGLYHKPAQPFSSDTDEAPGDSLPGLDAVLSADFPPYWAEVIAKTSPASTVVHPVVDIRSSSYVAHRLALIGDAGTVARPHTGSGAVKAVQDALTLGRLCREHGNWAELLAAYDAQRCPAGTALVELGRRLGQAQVTETPPWSSMTPDDFTEWIRSVLAGRRLYLYEGGE</sequence>